<feature type="domain" description="Helicase ATP-binding" evidence="2">
    <location>
        <begin position="307"/>
        <end position="535"/>
    </location>
</feature>
<dbReference type="GO" id="GO:0009035">
    <property type="term" value="F:type I site-specific deoxyribonuclease activity"/>
    <property type="evidence" value="ECO:0007669"/>
    <property type="project" value="UniProtKB-EC"/>
</dbReference>
<evidence type="ECO:0000259" key="2">
    <source>
        <dbReference type="SMART" id="SM00487"/>
    </source>
</evidence>
<dbReference type="InterPro" id="IPR027417">
    <property type="entry name" value="P-loop_NTPase"/>
</dbReference>
<dbReference type="Pfam" id="PF18766">
    <property type="entry name" value="SWI2_SNF2"/>
    <property type="match status" value="1"/>
</dbReference>
<dbReference type="GO" id="GO:0009307">
    <property type="term" value="P:DNA restriction-modification system"/>
    <property type="evidence" value="ECO:0007669"/>
    <property type="project" value="UniProtKB-KW"/>
</dbReference>
<dbReference type="InterPro" id="IPR055180">
    <property type="entry name" value="HsdR_RecA-like_helicase_dom_2"/>
</dbReference>
<keyword evidence="3" id="KW-0540">Nuclease</keyword>
<dbReference type="Gene3D" id="3.40.50.300">
    <property type="entry name" value="P-loop containing nucleotide triphosphate hydrolases"/>
    <property type="match status" value="2"/>
</dbReference>
<dbReference type="Proteomes" id="UP000278632">
    <property type="component" value="Unassembled WGS sequence"/>
</dbReference>
<sequence length="1020" mass="114780">MDIKTETITNPSNPSYEVASIPATQEKDFESDVEQFLEKIGWRTWRKERVLGASFAAAQADYDRKIALKAESLIGFVKETQPKEWAKIENLYGSNTEREFLKRACDAMEPHENRDGLVNALRNGFKMIPNASFQLCYFEPATDKNPELAKKWRANRFEVVRQLRYGTTPGTNENDSVDVALFLNGIPVVTMELKNNLTGQNTEHAVTQYKKDRSSKELLFKPNRRSIVHFALDSETVQMTTWLKNGKTQFLPFDKGNGKAGAGNPANPNGCRTEYLYREVLAPSSLMDIIRRYVRVEYDADSKAMKKVIFPRYHQMDAVRTLVADVRANGAGKNYLVQHSAGSGKSNTISWLAHRLSTLHNDNGDAVFDTVVILTDRRNLDTQLSDNIEAVDHKRGVVVRIREEDGSAGLRDALNSGAKIVTSTIQKFPYICAEVKSTGRKYAVIIDEAHSSQTGKSHAKMKMALAELDLDQEQDEADRDRLAEELQAQGRLENVSFFAFTATPKQATLEVFGTRDEACETDKDGRLVPRAFHLYSMKQAIQEGFILDVLDSYTCYQQYYKLAKVIENDPRYKGSKANPAMLSIAQNDPKTVATKAGIIVEHFAHDVAAGLDGIAKAMVVTYSRPAAYRLYAAIKEYSESHGYDLKPMIAFSGKLEVDGNELTESSLNGVPETQTASEFERDERRIIVCANKFQTGFDQPKLCAMYVDKMLTGVAAVQALSRLNRCYPGKFTRVVDFVNDWETIRASFAAYYEVTELDAVTDPNVVYDIKARLDGFRIYDEAEVEAVSDEWYATGDPDATLRKIEGKLAPAVDKWKDLEDGPRKLFKSLLRKFLRNYSFIGQMVQLGDEDLHRFFCYAGLLIKKLFSDKDPIEDLHGKVELEYLRIEDKGTRSISLESEKLHNGAANAGVKRDEEKDLLSELVRRMNELFGTDWEEADKIFKACTDKILEDGKFVAQCRSNPMSDVAAVFGQAMMGALGAILAESNEMAEAFSKNEGAYMGFLNESLLPYVYHRANTDEK</sequence>
<dbReference type="InterPro" id="IPR007409">
    <property type="entry name" value="Restrct_endonuc_type1_HsdR_N"/>
</dbReference>
<feature type="coiled-coil region" evidence="1">
    <location>
        <begin position="456"/>
        <end position="485"/>
    </location>
</feature>
<evidence type="ECO:0000256" key="1">
    <source>
        <dbReference type="SAM" id="Coils"/>
    </source>
</evidence>
<keyword evidence="1" id="KW-0175">Coiled coil</keyword>
<dbReference type="GO" id="GO:0003677">
    <property type="term" value="F:DNA binding"/>
    <property type="evidence" value="ECO:0007669"/>
    <property type="project" value="UniProtKB-KW"/>
</dbReference>
<dbReference type="InterPro" id="IPR014001">
    <property type="entry name" value="Helicase_ATP-bd"/>
</dbReference>
<dbReference type="SUPFAM" id="SSF52540">
    <property type="entry name" value="P-loop containing nucleoside triphosphate hydrolases"/>
    <property type="match status" value="2"/>
</dbReference>
<dbReference type="CDD" id="cd22332">
    <property type="entry name" value="HsdR_N"/>
    <property type="match status" value="1"/>
</dbReference>
<dbReference type="OrthoDB" id="9758243at2"/>
<dbReference type="Gene3D" id="3.90.1570.50">
    <property type="match status" value="1"/>
</dbReference>
<keyword evidence="3" id="KW-0255">Endonuclease</keyword>
<gene>
    <name evidence="3" type="ORF">DMP08_05570</name>
</gene>
<accession>A0A3N0BC34</accession>
<dbReference type="Pfam" id="PF22679">
    <property type="entry name" value="T1R_D3-like"/>
    <property type="match status" value="1"/>
</dbReference>
<comment type="caution">
    <text evidence="3">The sequence shown here is derived from an EMBL/GenBank/DDBJ whole genome shotgun (WGS) entry which is preliminary data.</text>
</comment>
<dbReference type="InterPro" id="IPR040980">
    <property type="entry name" value="SWI2_SNF2"/>
</dbReference>
<dbReference type="SMART" id="SM00487">
    <property type="entry name" value="DEXDc"/>
    <property type="match status" value="1"/>
</dbReference>
<dbReference type="PANTHER" id="PTHR42927:SF1">
    <property type="entry name" value="HELICASE SUPERFAMILY 1 AND 2 DOMAIN-CONTAINING PROTEIN"/>
    <property type="match status" value="1"/>
</dbReference>
<keyword evidence="3" id="KW-0378">Hydrolase</keyword>
<organism evidence="3 4">
    <name type="scientific">Paraeggerthella hongkongensis</name>
    <dbReference type="NCBI Taxonomy" id="230658"/>
    <lineage>
        <taxon>Bacteria</taxon>
        <taxon>Bacillati</taxon>
        <taxon>Actinomycetota</taxon>
        <taxon>Coriobacteriia</taxon>
        <taxon>Eggerthellales</taxon>
        <taxon>Eggerthellaceae</taxon>
        <taxon>Paraeggerthella</taxon>
    </lineage>
</organism>
<keyword evidence="4" id="KW-1185">Reference proteome</keyword>
<dbReference type="Pfam" id="PF04313">
    <property type="entry name" value="HSDR_N"/>
    <property type="match status" value="1"/>
</dbReference>
<reference evidence="4" key="1">
    <citation type="submission" date="2018-05" db="EMBL/GenBank/DDBJ databases">
        <title>Genome Sequencing of selected type strains of the family Eggerthellaceae.</title>
        <authorList>
            <person name="Danylec N."/>
            <person name="Stoll D.A."/>
            <person name="Doetsch A."/>
            <person name="Huch M."/>
        </authorList>
    </citation>
    <scope>NUCLEOTIDE SEQUENCE [LARGE SCALE GENOMIC DNA]</scope>
    <source>
        <strain evidence="4">DSM 16106</strain>
    </source>
</reference>
<name>A0A3N0BC34_9ACTN</name>
<proteinExistence type="predicted"/>
<protein>
    <submittedName>
        <fullName evidence="3">Restriction endonuclease subunit R</fullName>
    </submittedName>
</protein>
<dbReference type="EMBL" id="QICD01000008">
    <property type="protein sequence ID" value="RNL45040.1"/>
    <property type="molecule type" value="Genomic_DNA"/>
</dbReference>
<evidence type="ECO:0000313" key="4">
    <source>
        <dbReference type="Proteomes" id="UP000278632"/>
    </source>
</evidence>
<evidence type="ECO:0000313" key="3">
    <source>
        <dbReference type="EMBL" id="RNL45040.1"/>
    </source>
</evidence>
<dbReference type="GO" id="GO:0005524">
    <property type="term" value="F:ATP binding"/>
    <property type="evidence" value="ECO:0007669"/>
    <property type="project" value="UniProtKB-KW"/>
</dbReference>
<dbReference type="RefSeq" id="WP_123191969.1">
    <property type="nucleotide sequence ID" value="NZ_QICD01000008.1"/>
</dbReference>
<dbReference type="AlphaFoldDB" id="A0A3N0BC34"/>
<dbReference type="PANTHER" id="PTHR42927">
    <property type="entry name" value="HELICASE SUPERFAMILY 1 AND 2 DOMAIN-CONTAINING PROTEIN"/>
    <property type="match status" value="1"/>
</dbReference>